<feature type="region of interest" description="Disordered" evidence="1">
    <location>
        <begin position="29"/>
        <end position="57"/>
    </location>
</feature>
<evidence type="ECO:0000313" key="4">
    <source>
        <dbReference type="Proteomes" id="UP000319663"/>
    </source>
</evidence>
<comment type="caution">
    <text evidence="3">The sequence shown here is derived from an EMBL/GenBank/DDBJ whole genome shotgun (WGS) entry which is preliminary data.</text>
</comment>
<evidence type="ECO:0000256" key="2">
    <source>
        <dbReference type="SAM" id="SignalP"/>
    </source>
</evidence>
<evidence type="ECO:0000313" key="3">
    <source>
        <dbReference type="EMBL" id="TQB70887.1"/>
    </source>
</evidence>
<dbReference type="OrthoDB" id="5293813at2759"/>
<gene>
    <name evidence="3" type="ORF">MPDQ_007981</name>
</gene>
<protein>
    <recommendedName>
        <fullName evidence="5">Late sexual development protein</fullName>
    </recommendedName>
</protein>
<feature type="signal peptide" evidence="2">
    <location>
        <begin position="1"/>
        <end position="21"/>
    </location>
</feature>
<organism evidence="3 4">
    <name type="scientific">Monascus purpureus</name>
    <name type="common">Red mold</name>
    <name type="synonym">Monascus anka</name>
    <dbReference type="NCBI Taxonomy" id="5098"/>
    <lineage>
        <taxon>Eukaryota</taxon>
        <taxon>Fungi</taxon>
        <taxon>Dikarya</taxon>
        <taxon>Ascomycota</taxon>
        <taxon>Pezizomycotina</taxon>
        <taxon>Eurotiomycetes</taxon>
        <taxon>Eurotiomycetidae</taxon>
        <taxon>Eurotiales</taxon>
        <taxon>Aspergillaceae</taxon>
        <taxon>Monascus</taxon>
    </lineage>
</organism>
<sequence length="369" mass="40152">MRNPTEYITALLGLSTALASASPIATEKARRDASSQGFNPFPLDNGFPNPDSKETDQIQQQALGTLPNGPVPDNISGEGLFNLQIIALNEIFEVAFFTELLYNVTNNVTGYEVEQADKREFIIRTLTAVQAQEELHALNANGALQHFGHAPIQPCKYKFPVNDLDSAIKLANTFTSVVLGTLQDVVEVFAQMGDTALTRSIASVIGQEGEQEGWYRFFQGKVPSELPFLTTATRDLAFNALNQSFFVPGSCPNIDTIPARTFEPLTLLTSSVDSNTTSLQFSFVLTRGISEDNLKLVYINQQNVPIVEDFDAVKVEGDTVTIQAAFPYAQNEMNGLTIAVLAHGDQDSLTDANAVSDHTKFGPALIIVN</sequence>
<dbReference type="AlphaFoldDB" id="A0A507QV28"/>
<dbReference type="EMBL" id="VIFY01000092">
    <property type="protein sequence ID" value="TQB70887.1"/>
    <property type="molecule type" value="Genomic_DNA"/>
</dbReference>
<name>A0A507QV28_MONPU</name>
<keyword evidence="4" id="KW-1185">Reference proteome</keyword>
<accession>A0A507QV28</accession>
<reference evidence="3 4" key="1">
    <citation type="submission" date="2019-06" db="EMBL/GenBank/DDBJ databases">
        <title>Wine fermentation using esterase from Monascus purpureus.</title>
        <authorList>
            <person name="Geng C."/>
            <person name="Zhang Y."/>
        </authorList>
    </citation>
    <scope>NUCLEOTIDE SEQUENCE [LARGE SCALE GENOMIC DNA]</scope>
    <source>
        <strain evidence="3">HQ1</strain>
    </source>
</reference>
<proteinExistence type="predicted"/>
<evidence type="ECO:0000256" key="1">
    <source>
        <dbReference type="SAM" id="MobiDB-lite"/>
    </source>
</evidence>
<feature type="chain" id="PRO_5021224537" description="Late sexual development protein" evidence="2">
    <location>
        <begin position="22"/>
        <end position="369"/>
    </location>
</feature>
<evidence type="ECO:0008006" key="5">
    <source>
        <dbReference type="Google" id="ProtNLM"/>
    </source>
</evidence>
<dbReference type="Proteomes" id="UP000319663">
    <property type="component" value="Unassembled WGS sequence"/>
</dbReference>
<dbReference type="Pfam" id="PF13668">
    <property type="entry name" value="Ferritin_2"/>
    <property type="match status" value="1"/>
</dbReference>
<dbReference type="STRING" id="5098.A0A507QV28"/>
<keyword evidence="2" id="KW-0732">Signal</keyword>